<protein>
    <recommendedName>
        <fullName evidence="4">RHS repeat-associated core domain-containing protein</fullName>
    </recommendedName>
</protein>
<dbReference type="AlphaFoldDB" id="A0A193FXW4"/>
<evidence type="ECO:0000313" key="2">
    <source>
        <dbReference type="EMBL" id="ANN72465.1"/>
    </source>
</evidence>
<dbReference type="RefSeq" id="WP_066670126.1">
    <property type="nucleotide sequence ID" value="NZ_CP016171.1"/>
</dbReference>
<evidence type="ECO:0008006" key="4">
    <source>
        <dbReference type="Google" id="ProtNLM"/>
    </source>
</evidence>
<accession>A0A193FXW4</accession>
<name>A0A193FXW4_9BORD</name>
<proteinExistence type="predicted"/>
<evidence type="ECO:0000256" key="1">
    <source>
        <dbReference type="SAM" id="MobiDB-lite"/>
    </source>
</evidence>
<dbReference type="Gene3D" id="2.180.10.10">
    <property type="entry name" value="RHS repeat-associated core"/>
    <property type="match status" value="1"/>
</dbReference>
<dbReference type="Proteomes" id="UP000092213">
    <property type="component" value="Chromosome"/>
</dbReference>
<evidence type="ECO:0000313" key="3">
    <source>
        <dbReference type="Proteomes" id="UP000092213"/>
    </source>
</evidence>
<dbReference type="InterPro" id="IPR022385">
    <property type="entry name" value="Rhs_assc_core"/>
</dbReference>
<feature type="region of interest" description="Disordered" evidence="1">
    <location>
        <begin position="93"/>
        <end position="123"/>
    </location>
</feature>
<gene>
    <name evidence="2" type="ORF">BAU08_14895</name>
</gene>
<sequence length="274" mass="28856">MMKPPYPGYAGYPADSNTGGHALGNGYRLYLPYLARFTAPDDWSPYTKAGLNAYAYCMGQPVGMSDPSGHFNVPILEQVMRSLLDRPRRAAADTVVDASADVPRRPAGDPPRPRGGLLNGANRRVRRALDRMLQELSADRQPAPAENVLAAADIRPRPGPPPDGQGSLAVLNAQNSASHAGGNPAHAPAAAANAAPPVDTGGLAPVPPYEAAMNAPLPSEALADYINREAAMHQAATLPPYSFGRREPVGVLEHFVVGMRQFAPGLDSGIVSDE</sequence>
<organism evidence="2 3">
    <name type="scientific">Bordetella bronchialis</name>
    <dbReference type="NCBI Taxonomy" id="463025"/>
    <lineage>
        <taxon>Bacteria</taxon>
        <taxon>Pseudomonadati</taxon>
        <taxon>Pseudomonadota</taxon>
        <taxon>Betaproteobacteria</taxon>
        <taxon>Burkholderiales</taxon>
        <taxon>Alcaligenaceae</taxon>
        <taxon>Bordetella</taxon>
    </lineage>
</organism>
<dbReference type="NCBIfam" id="TIGR03696">
    <property type="entry name" value="Rhs_assc_core"/>
    <property type="match status" value="1"/>
</dbReference>
<dbReference type="STRING" id="463025.BAU08_14895"/>
<reference evidence="2 3" key="1">
    <citation type="submission" date="2016-06" db="EMBL/GenBank/DDBJ databases">
        <title>Complete genome sequences of Bordetella bronchialis and Bordetella flabilis.</title>
        <authorList>
            <person name="LiPuma J.J."/>
            <person name="Spilker T."/>
        </authorList>
    </citation>
    <scope>NUCLEOTIDE SEQUENCE [LARGE SCALE GENOMIC DNA]</scope>
    <source>
        <strain evidence="2 3">AU17976</strain>
    </source>
</reference>
<dbReference type="EMBL" id="CP016171">
    <property type="protein sequence ID" value="ANN72465.1"/>
    <property type="molecule type" value="Genomic_DNA"/>
</dbReference>